<accession>A0A4V3WFD5</accession>
<dbReference type="InterPro" id="IPR042070">
    <property type="entry name" value="PucR_C-HTH_sf"/>
</dbReference>
<name>A0A4V3WFD5_9BACI</name>
<comment type="similarity">
    <text evidence="1">Belongs to the CdaR family.</text>
</comment>
<evidence type="ECO:0000256" key="1">
    <source>
        <dbReference type="ARBA" id="ARBA00006754"/>
    </source>
</evidence>
<evidence type="ECO:0000313" key="3">
    <source>
        <dbReference type="Proteomes" id="UP000310334"/>
    </source>
</evidence>
<dbReference type="AlphaFoldDB" id="A0A4V3WFD5"/>
<dbReference type="RefSeq" id="WP_136354305.1">
    <property type="nucleotide sequence ID" value="NZ_CP046266.1"/>
</dbReference>
<dbReference type="InterPro" id="IPR051448">
    <property type="entry name" value="CdaR-like_regulators"/>
</dbReference>
<dbReference type="InterPro" id="IPR003018">
    <property type="entry name" value="GAF"/>
</dbReference>
<dbReference type="InterPro" id="IPR025736">
    <property type="entry name" value="PucR_C-HTH_dom"/>
</dbReference>
<dbReference type="InterPro" id="IPR029016">
    <property type="entry name" value="GAF-like_dom_sf"/>
</dbReference>
<dbReference type="Pfam" id="PF13492">
    <property type="entry name" value="GAF_3"/>
    <property type="match status" value="1"/>
</dbReference>
<dbReference type="Pfam" id="PF13556">
    <property type="entry name" value="HTH_30"/>
    <property type="match status" value="1"/>
</dbReference>
<dbReference type="PANTHER" id="PTHR33744:SF1">
    <property type="entry name" value="DNA-BINDING TRANSCRIPTIONAL ACTIVATOR ADER"/>
    <property type="match status" value="1"/>
</dbReference>
<dbReference type="SMART" id="SM00065">
    <property type="entry name" value="GAF"/>
    <property type="match status" value="1"/>
</dbReference>
<comment type="caution">
    <text evidence="2">The sequence shown here is derived from an EMBL/GenBank/DDBJ whole genome shotgun (WGS) entry which is preliminary data.</text>
</comment>
<dbReference type="Proteomes" id="UP000310334">
    <property type="component" value="Unassembled WGS sequence"/>
</dbReference>
<protein>
    <submittedName>
        <fullName evidence="2">GAF domain-containing protein</fullName>
    </submittedName>
</protein>
<keyword evidence="3" id="KW-1185">Reference proteome</keyword>
<sequence>MGRSNKEKLLTRIDNHLRMTARHLIKFDTEEETLQFLIDSFRSELSCDLTCIIFKKDRDFFLKVMNGASESFVNHFPIKLDDCRPDFMEHAITFTNESNDVSCELSELLWKENIKTWFTVPVKDDGKVYGFFITGFRNDVPLYLELNSVFSDFGTDIAMALNLAQQREEQKKKITGMEWITNNLSVNSTLDRIIGKVVERAGKGTDAEKACIYLYSESENSFIFQSPSYGNSSFKKKIALHNNDKLIDCFPYLDIPDGNMLTVSLTVNLKTIGVIHIENKRSNQGKFTSDDLQVLEFLAQHVAALIENVRLFESEKNHKQRLQMLLNYQHALIKETIEQENFSGMTKTISELFIKSVLLFDRFMRPIAYSMMEEDKNEIETIIQYSTFQVFQQEQRDLWNTTLEMTKPSKKVEIWPINHSGDMFGYLVIYGIEESIDDFFRLSVDIVLNIYSLQFIKQKLVFDTKEQVKDSFIDKLLVESISNEKEIIQYANIFKWNLFLPHRVSVLAYKLEEQHEKNLLKLQEKKALITDRLRERVSFYDKEIMFASKGDEFILLVPTDKEKESPKKYWREFYSFLQKWSKSEEVQISFYLGVGGKSNTISEYYPCYQQAEQALNVFMNHYQSTGVALYDELGASTLLRHLKDITEAQLFIEKYLGKILENDDEKTVNLYQTLRAYLNNNGILKDTSEELFIHRSTLQYRLNKIESLLEIDLLDSEQRFNLLLAYKLNDLVNHAYSIKM</sequence>
<gene>
    <name evidence="2" type="ORF">E6W99_12535</name>
</gene>
<organism evidence="2 3">
    <name type="scientific">Metabacillus sediminilitoris</name>
    <dbReference type="NCBI Taxonomy" id="2567941"/>
    <lineage>
        <taxon>Bacteria</taxon>
        <taxon>Bacillati</taxon>
        <taxon>Bacillota</taxon>
        <taxon>Bacilli</taxon>
        <taxon>Bacillales</taxon>
        <taxon>Bacillaceae</taxon>
        <taxon>Metabacillus</taxon>
    </lineage>
</organism>
<dbReference type="Gene3D" id="3.30.450.40">
    <property type="match status" value="2"/>
</dbReference>
<dbReference type="EMBL" id="SSNT01000008">
    <property type="protein sequence ID" value="THF79813.1"/>
    <property type="molecule type" value="Genomic_DNA"/>
</dbReference>
<proteinExistence type="inferred from homology"/>
<reference evidence="2 3" key="1">
    <citation type="submission" date="2019-04" db="EMBL/GenBank/DDBJ databases">
        <title>Bacillus sediminilitoris sp. nov., isolated from a tidal flat sediment on the East China Sea.</title>
        <authorList>
            <person name="Wei Y."/>
            <person name="Mao H."/>
            <person name="Fang J."/>
        </authorList>
    </citation>
    <scope>NUCLEOTIDE SEQUENCE [LARGE SCALE GENOMIC DNA]</scope>
    <source>
        <strain evidence="2 3">DSL-17</strain>
    </source>
</reference>
<dbReference type="InterPro" id="IPR041522">
    <property type="entry name" value="CdaR_GGDEF"/>
</dbReference>
<dbReference type="PANTHER" id="PTHR33744">
    <property type="entry name" value="CARBOHYDRATE DIACID REGULATOR"/>
    <property type="match status" value="1"/>
</dbReference>
<dbReference type="Gene3D" id="1.10.10.2840">
    <property type="entry name" value="PucR C-terminal helix-turn-helix domain"/>
    <property type="match status" value="1"/>
</dbReference>
<dbReference type="Pfam" id="PF17853">
    <property type="entry name" value="GGDEF_2"/>
    <property type="match status" value="1"/>
</dbReference>
<dbReference type="OrthoDB" id="143422at2"/>
<dbReference type="SUPFAM" id="SSF55781">
    <property type="entry name" value="GAF domain-like"/>
    <property type="match status" value="2"/>
</dbReference>
<evidence type="ECO:0000313" key="2">
    <source>
        <dbReference type="EMBL" id="THF79813.1"/>
    </source>
</evidence>